<dbReference type="GO" id="GO:0016887">
    <property type="term" value="F:ATP hydrolysis activity"/>
    <property type="evidence" value="ECO:0007669"/>
    <property type="project" value="InterPro"/>
</dbReference>
<organism evidence="6 7">
    <name type="scientific">Methylibium petroleiphilum (strain ATCC BAA-1232 / LMG 22953 / PM1)</name>
    <dbReference type="NCBI Taxonomy" id="420662"/>
    <lineage>
        <taxon>Bacteria</taxon>
        <taxon>Pseudomonadati</taxon>
        <taxon>Pseudomonadota</taxon>
        <taxon>Betaproteobacteria</taxon>
        <taxon>Burkholderiales</taxon>
        <taxon>Sphaerotilaceae</taxon>
        <taxon>Methylibium</taxon>
    </lineage>
</organism>
<dbReference type="Pfam" id="PF17866">
    <property type="entry name" value="AAA_lid_6"/>
    <property type="match status" value="1"/>
</dbReference>
<dbReference type="Proteomes" id="UP000000366">
    <property type="component" value="Plasmid RPME01"/>
</dbReference>
<dbReference type="CDD" id="cd00009">
    <property type="entry name" value="AAA"/>
    <property type="match status" value="1"/>
</dbReference>
<dbReference type="SMART" id="SM00382">
    <property type="entry name" value="AAA"/>
    <property type="match status" value="1"/>
</dbReference>
<dbReference type="KEGG" id="mpt:Mpe_B0029"/>
<accession>A2SMM1</accession>
<dbReference type="InterPro" id="IPR041627">
    <property type="entry name" value="AAA_lid_6"/>
</dbReference>
<dbReference type="RefSeq" id="WP_011831427.1">
    <property type="nucleotide sequence ID" value="NC_008826.1"/>
</dbReference>
<dbReference type="Gene3D" id="3.40.50.300">
    <property type="entry name" value="P-loop containing nucleotide triphosphate hydrolases"/>
    <property type="match status" value="1"/>
</dbReference>
<evidence type="ECO:0000259" key="5">
    <source>
        <dbReference type="SMART" id="SM00382"/>
    </source>
</evidence>
<keyword evidence="7" id="KW-1185">Reference proteome</keyword>
<feature type="domain" description="AAA+ ATPase" evidence="5">
    <location>
        <begin position="244"/>
        <end position="438"/>
    </location>
</feature>
<dbReference type="PANTHER" id="PTHR43392">
    <property type="entry name" value="AAA-TYPE ATPASE FAMILY PROTEIN / ANKYRIN REPEAT FAMILY PROTEIN"/>
    <property type="match status" value="1"/>
</dbReference>
<dbReference type="InterPro" id="IPR050773">
    <property type="entry name" value="CbxX/CfxQ_RuBisCO_ESX"/>
</dbReference>
<keyword evidence="6" id="KW-0614">Plasmid</keyword>
<evidence type="ECO:0000313" key="7">
    <source>
        <dbReference type="Proteomes" id="UP000000366"/>
    </source>
</evidence>
<gene>
    <name evidence="6" type="ordered locus">Mpe_B0029</name>
</gene>
<dbReference type="PANTHER" id="PTHR43392:SF2">
    <property type="entry name" value="AAA-TYPE ATPASE FAMILY PROTEIN _ ANKYRIN REPEAT FAMILY PROTEIN"/>
    <property type="match status" value="1"/>
</dbReference>
<comment type="similarity">
    <text evidence="1">Belongs to the CbxX/CfxQ family.</text>
</comment>
<dbReference type="EMBL" id="CP000556">
    <property type="protein sequence ID" value="ABM96810.1"/>
    <property type="molecule type" value="Genomic_DNA"/>
</dbReference>
<dbReference type="InterPro" id="IPR029024">
    <property type="entry name" value="TerB-like"/>
</dbReference>
<evidence type="ECO:0000256" key="4">
    <source>
        <dbReference type="ARBA" id="ARBA00054930"/>
    </source>
</evidence>
<geneLocation type="plasmid" evidence="6 7">
    <name>RPME01</name>
</geneLocation>
<dbReference type="SUPFAM" id="SSF52540">
    <property type="entry name" value="P-loop containing nucleoside triphosphate hydrolases"/>
    <property type="match status" value="1"/>
</dbReference>
<dbReference type="InterPro" id="IPR003593">
    <property type="entry name" value="AAA+_ATPase"/>
</dbReference>
<dbReference type="PRINTS" id="PR00819">
    <property type="entry name" value="CBXCFQXSUPER"/>
</dbReference>
<dbReference type="InterPro" id="IPR000641">
    <property type="entry name" value="CbxX/CfxQ"/>
</dbReference>
<keyword evidence="2" id="KW-0547">Nucleotide-binding</keyword>
<keyword evidence="3" id="KW-0067">ATP-binding</keyword>
<reference evidence="6 7" key="1">
    <citation type="journal article" date="2007" name="J. Bacteriol.">
        <title>Whole-genome analysis of the methyl tert-butyl ether-degrading beta-proteobacterium Methylibium petroleiphilum PM1.</title>
        <authorList>
            <person name="Kane S.R."/>
            <person name="Chakicherla A.Y."/>
            <person name="Chain P.S.G."/>
            <person name="Schmidt R."/>
            <person name="Shin M.W."/>
            <person name="Legler T.C."/>
            <person name="Scow K.M."/>
            <person name="Larimer F.W."/>
            <person name="Lucas S.M."/>
            <person name="Richardson P.M."/>
            <person name="Hristova K.R."/>
        </authorList>
    </citation>
    <scope>NUCLEOTIDE SEQUENCE [LARGE SCALE GENOMIC DNA]</scope>
    <source>
        <strain evidence="7">ATCC BAA-1232 / LMG 22953 / PM1</strain>
        <plasmid evidence="6 7">RPME01</plasmid>
    </source>
</reference>
<comment type="function">
    <text evidence="4">Seems to be necessary for the expression of RuBisCO.</text>
</comment>
<evidence type="ECO:0000313" key="6">
    <source>
        <dbReference type="EMBL" id="ABM96810.1"/>
    </source>
</evidence>
<dbReference type="InterPro" id="IPR027417">
    <property type="entry name" value="P-loop_NTPase"/>
</dbReference>
<dbReference type="AlphaFoldDB" id="A2SMM1"/>
<sequence>MNLTDFRHLLFAELESLIEPIIVGRDILIANGSDIDTTKEFNALDAIAGDLQFMAVRAILQDGVYTESEFSLYLEVLELINITGNQQIYDSSVHRSVMAKMLKDWTAEGCLHEPFTPQTHAFIKAYDFVNSTNHREKSKHIFFSFLLMCMKADRFIGPAEQAFLERSKEALWQEIEPDHESAPAVTTRREDPRINRTGESVDTLVDQLNAMVGIDVVKQEVQRLVNSIKVNSLREERGLPTTNTTNHLVFYGNPGTGKTTVARLLGRIFHGLGVLERGHLVEVDRSGLVAGYVGQTAIKTRQTVETALGGVLFIDEAYTLVKDGADYGAEAVDTLLKMMEDHRKELVVIVAGYTEKMGRFLASNPGLKSRFTRFMNFADYRPDQLTDILQIMASEAGMELTEEAKRKAHLVLSSAYEIRDESFGIGRLARNLFHDAMSRQADRLVTIANLNEQALQTLEAADIPESASA</sequence>
<name>A2SMM1_METPP</name>
<dbReference type="Pfam" id="PF00004">
    <property type="entry name" value="AAA"/>
    <property type="match status" value="1"/>
</dbReference>
<dbReference type="SUPFAM" id="SSF158682">
    <property type="entry name" value="TerB-like"/>
    <property type="match status" value="1"/>
</dbReference>
<protein>
    <submittedName>
        <fullName evidence="6">AAA+ class-like ATPase</fullName>
    </submittedName>
</protein>
<dbReference type="InterPro" id="IPR003959">
    <property type="entry name" value="ATPase_AAA_core"/>
</dbReference>
<dbReference type="GO" id="GO:0005524">
    <property type="term" value="F:ATP binding"/>
    <property type="evidence" value="ECO:0007669"/>
    <property type="project" value="UniProtKB-KW"/>
</dbReference>
<dbReference type="Gene3D" id="1.10.8.60">
    <property type="match status" value="1"/>
</dbReference>
<evidence type="ECO:0000256" key="3">
    <source>
        <dbReference type="ARBA" id="ARBA00022840"/>
    </source>
</evidence>
<evidence type="ECO:0000256" key="1">
    <source>
        <dbReference type="ARBA" id="ARBA00010378"/>
    </source>
</evidence>
<dbReference type="FunFam" id="3.40.50.300:FF:000216">
    <property type="entry name" value="Type VII secretion ATPase EccA"/>
    <property type="match status" value="1"/>
</dbReference>
<dbReference type="eggNOG" id="COG0464">
    <property type="taxonomic scope" value="Bacteria"/>
</dbReference>
<evidence type="ECO:0000256" key="2">
    <source>
        <dbReference type="ARBA" id="ARBA00022741"/>
    </source>
</evidence>
<dbReference type="HOGENOM" id="CLU_008749_4_1_4"/>
<proteinExistence type="inferred from homology"/>